<protein>
    <recommendedName>
        <fullName evidence="5">FlxA-like protein</fullName>
    </recommendedName>
</protein>
<keyword evidence="4" id="KW-1185">Reference proteome</keyword>
<evidence type="ECO:0000313" key="3">
    <source>
        <dbReference type="EMBL" id="BDQ37807.1"/>
    </source>
</evidence>
<feature type="coiled-coil region" evidence="1">
    <location>
        <begin position="68"/>
        <end position="126"/>
    </location>
</feature>
<dbReference type="Proteomes" id="UP001317742">
    <property type="component" value="Chromosome"/>
</dbReference>
<evidence type="ECO:0000313" key="4">
    <source>
        <dbReference type="Proteomes" id="UP001317742"/>
    </source>
</evidence>
<name>A0ABN6S687_9BACT</name>
<feature type="compositionally biased region" description="Polar residues" evidence="2">
    <location>
        <begin position="1"/>
        <end position="15"/>
    </location>
</feature>
<keyword evidence="1" id="KW-0175">Coiled coil</keyword>
<organism evidence="3 4">
    <name type="scientific">Pseudodesulfovibrio nedwellii</name>
    <dbReference type="NCBI Taxonomy" id="2973072"/>
    <lineage>
        <taxon>Bacteria</taxon>
        <taxon>Pseudomonadati</taxon>
        <taxon>Thermodesulfobacteriota</taxon>
        <taxon>Desulfovibrionia</taxon>
        <taxon>Desulfovibrionales</taxon>
        <taxon>Desulfovibrionaceae</taxon>
    </lineage>
</organism>
<evidence type="ECO:0008006" key="5">
    <source>
        <dbReference type="Google" id="ProtNLM"/>
    </source>
</evidence>
<proteinExistence type="predicted"/>
<evidence type="ECO:0000256" key="2">
    <source>
        <dbReference type="SAM" id="MobiDB-lite"/>
    </source>
</evidence>
<dbReference type="EMBL" id="AP026709">
    <property type="protein sequence ID" value="BDQ37807.1"/>
    <property type="molecule type" value="Genomic_DNA"/>
</dbReference>
<dbReference type="RefSeq" id="WP_281760324.1">
    <property type="nucleotide sequence ID" value="NZ_AP026709.1"/>
</dbReference>
<gene>
    <name evidence="3" type="ORF">SYK_21670</name>
</gene>
<evidence type="ECO:0000256" key="1">
    <source>
        <dbReference type="SAM" id="Coils"/>
    </source>
</evidence>
<accession>A0ABN6S687</accession>
<sequence length="151" mass="16319">MAIESLAQQTSTFVDSLSIKPAPSAEKTADETSMEIKTPVQGDTVTISEEARALIAPENSGESGQSEDSAIDQTIKMLKQQIEKLEQEVEELENSDLPEKMKRTQVQQKQNQIMELRDQLNTALETKMKAAGVAVGGGTRANGFGSSASDF</sequence>
<feature type="region of interest" description="Disordered" evidence="2">
    <location>
        <begin position="1"/>
        <end position="45"/>
    </location>
</feature>
<reference evidence="3 4" key="1">
    <citation type="submission" date="2022-08" db="EMBL/GenBank/DDBJ databases">
        <title>Genome Sequence of the sulphate-reducing bacterium, Pseudodesulfovibrio sp. SYK.</title>
        <authorList>
            <person name="Kondo R."/>
            <person name="Kataoka T."/>
        </authorList>
    </citation>
    <scope>NUCLEOTIDE SEQUENCE [LARGE SCALE GENOMIC DNA]</scope>
    <source>
        <strain evidence="3 4">SYK</strain>
    </source>
</reference>